<name>A0ABW5PAH2_9BACL</name>
<dbReference type="RefSeq" id="WP_377600123.1">
    <property type="nucleotide sequence ID" value="NZ_JBHUME010000002.1"/>
</dbReference>
<dbReference type="Proteomes" id="UP001597541">
    <property type="component" value="Unassembled WGS sequence"/>
</dbReference>
<protein>
    <recommendedName>
        <fullName evidence="3">Lipoprotein</fullName>
    </recommendedName>
</protein>
<comment type="caution">
    <text evidence="1">The sequence shown here is derived from an EMBL/GenBank/DDBJ whole genome shotgun (WGS) entry which is preliminary data.</text>
</comment>
<dbReference type="PROSITE" id="PS51257">
    <property type="entry name" value="PROKAR_LIPOPROTEIN"/>
    <property type="match status" value="1"/>
</dbReference>
<evidence type="ECO:0000313" key="2">
    <source>
        <dbReference type="Proteomes" id="UP001597541"/>
    </source>
</evidence>
<evidence type="ECO:0000313" key="1">
    <source>
        <dbReference type="EMBL" id="MFD2611479.1"/>
    </source>
</evidence>
<sequence>MVWKVKLGLLLLLFTLIFTGCSLSKEDVLKKLVSKEEGQLRMQIFSTSPDWDFEVNKVHNSEPALLKYIQQMTIHTEKDKLEWLKLLGLEEKSPIVLIFDTEKMVFHTSNPEELREFAKSLEK</sequence>
<organism evidence="1 2">
    <name type="scientific">Paenibacillus gansuensis</name>
    <dbReference type="NCBI Taxonomy" id="306542"/>
    <lineage>
        <taxon>Bacteria</taxon>
        <taxon>Bacillati</taxon>
        <taxon>Bacillota</taxon>
        <taxon>Bacilli</taxon>
        <taxon>Bacillales</taxon>
        <taxon>Paenibacillaceae</taxon>
        <taxon>Paenibacillus</taxon>
    </lineage>
</organism>
<dbReference type="EMBL" id="JBHUME010000002">
    <property type="protein sequence ID" value="MFD2611479.1"/>
    <property type="molecule type" value="Genomic_DNA"/>
</dbReference>
<gene>
    <name evidence="1" type="ORF">ACFSUF_03475</name>
</gene>
<proteinExistence type="predicted"/>
<reference evidence="2" key="1">
    <citation type="journal article" date="2019" name="Int. J. Syst. Evol. Microbiol.">
        <title>The Global Catalogue of Microorganisms (GCM) 10K type strain sequencing project: providing services to taxonomists for standard genome sequencing and annotation.</title>
        <authorList>
            <consortium name="The Broad Institute Genomics Platform"/>
            <consortium name="The Broad Institute Genome Sequencing Center for Infectious Disease"/>
            <person name="Wu L."/>
            <person name="Ma J."/>
        </authorList>
    </citation>
    <scope>NUCLEOTIDE SEQUENCE [LARGE SCALE GENOMIC DNA]</scope>
    <source>
        <strain evidence="2">KCTC 3950</strain>
    </source>
</reference>
<evidence type="ECO:0008006" key="3">
    <source>
        <dbReference type="Google" id="ProtNLM"/>
    </source>
</evidence>
<keyword evidence="2" id="KW-1185">Reference proteome</keyword>
<accession>A0ABW5PAH2</accession>